<comment type="caution">
    <text evidence="1">The sequence shown here is derived from an EMBL/GenBank/DDBJ whole genome shotgun (WGS) entry which is preliminary data.</text>
</comment>
<accession>I3IGI6</accession>
<gene>
    <name evidence="1" type="ORF">KSU1_A0064</name>
</gene>
<evidence type="ECO:0000313" key="1">
    <source>
        <dbReference type="EMBL" id="GAB60831.1"/>
    </source>
</evidence>
<evidence type="ECO:0000313" key="2">
    <source>
        <dbReference type="Proteomes" id="UP000002985"/>
    </source>
</evidence>
<name>I3IGI6_9BACT</name>
<dbReference type="AlphaFoldDB" id="I3IGI6"/>
<sequence>MKKAQPKTGAEVMIKSNTPDILGLSYLIPPPFDENKFSSLIVVPVARQRSA</sequence>
<reference evidence="1 2" key="1">
    <citation type="journal article" date="2012" name="FEBS Lett.">
        <title>Anammox organism KSU-1 expresses a NirK-type copper-containing nitrite reductase instead of a NirS-type with cytochrome cd1.</title>
        <authorList>
            <person name="Hira D."/>
            <person name="Toh H."/>
            <person name="Migita C.T."/>
            <person name="Okubo H."/>
            <person name="Nishiyama T."/>
            <person name="Hattori M."/>
            <person name="Furukawa K."/>
            <person name="Fujii T."/>
        </authorList>
    </citation>
    <scope>NUCLEOTIDE SEQUENCE [LARGE SCALE GENOMIC DNA]</scope>
</reference>
<dbReference type="Proteomes" id="UP000002985">
    <property type="component" value="Unassembled WGS sequence"/>
</dbReference>
<protein>
    <submittedName>
        <fullName evidence="1">Uncharacterized protein</fullName>
    </submittedName>
</protein>
<dbReference type="EMBL" id="BAFH01000001">
    <property type="protein sequence ID" value="GAB60831.1"/>
    <property type="molecule type" value="Genomic_DNA"/>
</dbReference>
<organism evidence="1 2">
    <name type="scientific">Candidatus Jettenia caeni</name>
    <dbReference type="NCBI Taxonomy" id="247490"/>
    <lineage>
        <taxon>Bacteria</taxon>
        <taxon>Pseudomonadati</taxon>
        <taxon>Planctomycetota</taxon>
        <taxon>Candidatus Brocadiia</taxon>
        <taxon>Candidatus Brocadiales</taxon>
        <taxon>Candidatus Brocadiaceae</taxon>
        <taxon>Candidatus Jettenia</taxon>
    </lineage>
</organism>
<proteinExistence type="predicted"/>
<dbReference type="STRING" id="247490.KSU1_A0064"/>
<keyword evidence="2" id="KW-1185">Reference proteome</keyword>